<accession>A0A934UQ73</accession>
<sequence>MANAKGHLKLTGDTHLPDAESDLAIEEGASSLARLARERTQPGRANTVRRAGLLRDQDDATSDDGTAAQAVEDAGDAAMPSADAAGPMATACRQPAKTATASSAWGPIALGVAGAWLLLKLLRS</sequence>
<dbReference type="Proteomes" id="UP000617041">
    <property type="component" value="Unassembled WGS sequence"/>
</dbReference>
<organism evidence="2 3">
    <name type="scientific">Ramlibacter algicola</name>
    <dbReference type="NCBI Taxonomy" id="2795217"/>
    <lineage>
        <taxon>Bacteria</taxon>
        <taxon>Pseudomonadati</taxon>
        <taxon>Pseudomonadota</taxon>
        <taxon>Betaproteobacteria</taxon>
        <taxon>Burkholderiales</taxon>
        <taxon>Comamonadaceae</taxon>
        <taxon>Ramlibacter</taxon>
    </lineage>
</organism>
<name>A0A934UQ73_9BURK</name>
<dbReference type="RefSeq" id="WP_200786623.1">
    <property type="nucleotide sequence ID" value="NZ_JAEDAO010000001.1"/>
</dbReference>
<proteinExistence type="predicted"/>
<feature type="region of interest" description="Disordered" evidence="1">
    <location>
        <begin position="35"/>
        <end position="103"/>
    </location>
</feature>
<keyword evidence="3" id="KW-1185">Reference proteome</keyword>
<evidence type="ECO:0000256" key="1">
    <source>
        <dbReference type="SAM" id="MobiDB-lite"/>
    </source>
</evidence>
<protein>
    <submittedName>
        <fullName evidence="2">Uncharacterized protein</fullName>
    </submittedName>
</protein>
<dbReference type="EMBL" id="JAEDAO010000001">
    <property type="protein sequence ID" value="MBK0391825.1"/>
    <property type="molecule type" value="Genomic_DNA"/>
</dbReference>
<feature type="region of interest" description="Disordered" evidence="1">
    <location>
        <begin position="1"/>
        <end position="23"/>
    </location>
</feature>
<gene>
    <name evidence="2" type="ORF">I8E28_04420</name>
</gene>
<feature type="compositionally biased region" description="Low complexity" evidence="1">
    <location>
        <begin position="67"/>
        <end position="89"/>
    </location>
</feature>
<evidence type="ECO:0000313" key="2">
    <source>
        <dbReference type="EMBL" id="MBK0391825.1"/>
    </source>
</evidence>
<dbReference type="AlphaFoldDB" id="A0A934UQ73"/>
<reference evidence="2" key="1">
    <citation type="submission" date="2020-12" db="EMBL/GenBank/DDBJ databases">
        <title>Ramlibacter sp. nov., isolated from a freshwater alga, Cryptomonas.</title>
        <authorList>
            <person name="Kim H.M."/>
            <person name="Jeon C.O."/>
        </authorList>
    </citation>
    <scope>NUCLEOTIDE SEQUENCE</scope>
    <source>
        <strain evidence="2">CrO1</strain>
    </source>
</reference>
<comment type="caution">
    <text evidence="2">The sequence shown here is derived from an EMBL/GenBank/DDBJ whole genome shotgun (WGS) entry which is preliminary data.</text>
</comment>
<evidence type="ECO:0000313" key="3">
    <source>
        <dbReference type="Proteomes" id="UP000617041"/>
    </source>
</evidence>